<proteinExistence type="predicted"/>
<name>A0A2T3BDQ6_AMORE</name>
<sequence>MSLQIQEYGWIHGCIIIKESSSDAAALVCLLAPVVLLSTCTFEHLAWPSRAADWTSARGFYEGNDADDMKIRRHEGNKGIHPCSGFQARVCVKRNECIMIGY</sequence>
<keyword evidence="2" id="KW-1185">Reference proteome</keyword>
<gene>
    <name evidence="1" type="ORF">M430DRAFT_32234</name>
</gene>
<organism evidence="1 2">
    <name type="scientific">Amorphotheca resinae ATCC 22711</name>
    <dbReference type="NCBI Taxonomy" id="857342"/>
    <lineage>
        <taxon>Eukaryota</taxon>
        <taxon>Fungi</taxon>
        <taxon>Dikarya</taxon>
        <taxon>Ascomycota</taxon>
        <taxon>Pezizomycotina</taxon>
        <taxon>Leotiomycetes</taxon>
        <taxon>Helotiales</taxon>
        <taxon>Amorphothecaceae</taxon>
        <taxon>Amorphotheca</taxon>
    </lineage>
</organism>
<dbReference type="AlphaFoldDB" id="A0A2T3BDQ6"/>
<reference evidence="1 2" key="1">
    <citation type="journal article" date="2018" name="New Phytol.">
        <title>Comparative genomics and transcriptomics depict ericoid mycorrhizal fungi as versatile saprotrophs and plant mutualists.</title>
        <authorList>
            <person name="Martino E."/>
            <person name="Morin E."/>
            <person name="Grelet G.A."/>
            <person name="Kuo A."/>
            <person name="Kohler A."/>
            <person name="Daghino S."/>
            <person name="Barry K.W."/>
            <person name="Cichocki N."/>
            <person name="Clum A."/>
            <person name="Dockter R.B."/>
            <person name="Hainaut M."/>
            <person name="Kuo R.C."/>
            <person name="LaButti K."/>
            <person name="Lindahl B.D."/>
            <person name="Lindquist E.A."/>
            <person name="Lipzen A."/>
            <person name="Khouja H.R."/>
            <person name="Magnuson J."/>
            <person name="Murat C."/>
            <person name="Ohm R.A."/>
            <person name="Singer S.W."/>
            <person name="Spatafora J.W."/>
            <person name="Wang M."/>
            <person name="Veneault-Fourrey C."/>
            <person name="Henrissat B."/>
            <person name="Grigoriev I.V."/>
            <person name="Martin F.M."/>
            <person name="Perotto S."/>
        </authorList>
    </citation>
    <scope>NUCLEOTIDE SEQUENCE [LARGE SCALE GENOMIC DNA]</scope>
    <source>
        <strain evidence="1 2">ATCC 22711</strain>
    </source>
</reference>
<protein>
    <submittedName>
        <fullName evidence="1">Uncharacterized protein</fullName>
    </submittedName>
</protein>
<dbReference type="RefSeq" id="XP_024725064.1">
    <property type="nucleotide sequence ID" value="XM_024866127.1"/>
</dbReference>
<dbReference type="EMBL" id="KZ679006">
    <property type="protein sequence ID" value="PSS27539.1"/>
    <property type="molecule type" value="Genomic_DNA"/>
</dbReference>
<evidence type="ECO:0000313" key="1">
    <source>
        <dbReference type="EMBL" id="PSS27539.1"/>
    </source>
</evidence>
<dbReference type="InParanoid" id="A0A2T3BDQ6"/>
<dbReference type="Proteomes" id="UP000241818">
    <property type="component" value="Unassembled WGS sequence"/>
</dbReference>
<dbReference type="GeneID" id="36574208"/>
<evidence type="ECO:0000313" key="2">
    <source>
        <dbReference type="Proteomes" id="UP000241818"/>
    </source>
</evidence>
<accession>A0A2T3BDQ6</accession>